<protein>
    <submittedName>
        <fullName evidence="1">Uncharacterized protein</fullName>
    </submittedName>
</protein>
<sequence>MEWMPNPRPCLFRVSVDPLTGQVVYVFNFCARMKEMHHGYRPMGSMAGNRGYVRPLHPGGWMAAKADKGWRAGNRR</sequence>
<dbReference type="AlphaFoldDB" id="E6PQV9"/>
<organism evidence="1">
    <name type="scientific">mine drainage metagenome</name>
    <dbReference type="NCBI Taxonomy" id="410659"/>
    <lineage>
        <taxon>unclassified sequences</taxon>
        <taxon>metagenomes</taxon>
        <taxon>ecological metagenomes</taxon>
    </lineage>
</organism>
<evidence type="ECO:0000313" key="1">
    <source>
        <dbReference type="EMBL" id="CBH97314.1"/>
    </source>
</evidence>
<accession>E6PQV9</accession>
<gene>
    <name evidence="1" type="ORF">CARN2_2786</name>
</gene>
<name>E6PQV9_9ZZZZ</name>
<dbReference type="EMBL" id="CABM01000042">
    <property type="protein sequence ID" value="CBH97314.1"/>
    <property type="molecule type" value="Genomic_DNA"/>
</dbReference>
<proteinExistence type="predicted"/>
<reference evidence="1" key="1">
    <citation type="submission" date="2009-10" db="EMBL/GenBank/DDBJ databases">
        <title>Diversity of trophic interactions inside an arsenic-rich microbial ecosystem.</title>
        <authorList>
            <person name="Bertin P.N."/>
            <person name="Heinrich-Salmeron A."/>
            <person name="Pelletier E."/>
            <person name="Goulhen-Chollet F."/>
            <person name="Arsene-Ploetze F."/>
            <person name="Gallien S."/>
            <person name="Calteau A."/>
            <person name="Vallenet D."/>
            <person name="Casiot C."/>
            <person name="Chane-Woon-Ming B."/>
            <person name="Giloteaux L."/>
            <person name="Barakat M."/>
            <person name="Bonnefoy V."/>
            <person name="Bruneel O."/>
            <person name="Chandler M."/>
            <person name="Cleiss J."/>
            <person name="Duran R."/>
            <person name="Elbaz-Poulichet F."/>
            <person name="Fonknechten N."/>
            <person name="Lauga B."/>
            <person name="Mornico D."/>
            <person name="Ortet P."/>
            <person name="Schaeffer C."/>
            <person name="Siguier P."/>
            <person name="Alexander Thil Smith A."/>
            <person name="Van Dorsselaer A."/>
            <person name="Weissenbach J."/>
            <person name="Medigue C."/>
            <person name="Le Paslier D."/>
        </authorList>
    </citation>
    <scope>NUCLEOTIDE SEQUENCE</scope>
</reference>
<comment type="caution">
    <text evidence="1">The sequence shown here is derived from an EMBL/GenBank/DDBJ whole genome shotgun (WGS) entry which is preliminary data.</text>
</comment>